<evidence type="ECO:0000313" key="2">
    <source>
        <dbReference type="EMBL" id="QRG04847.1"/>
    </source>
</evidence>
<dbReference type="KEGG" id="xdi:EZH22_17005"/>
<evidence type="ECO:0000313" key="3">
    <source>
        <dbReference type="Proteomes" id="UP000596427"/>
    </source>
</evidence>
<proteinExistence type="predicted"/>
<evidence type="ECO:0000256" key="1">
    <source>
        <dbReference type="SAM" id="Phobius"/>
    </source>
</evidence>
<keyword evidence="1" id="KW-0472">Membrane</keyword>
<sequence length="102" mass="11040">MTTLLHVLGYVIPWWIWGLFGLAAVVLLARFAGVRAALAAGAALVLALAQRRGAQRGYAHAIEEGEENARKSLDAARGARDAALARDGDARRLRDDDGFRRD</sequence>
<feature type="transmembrane region" description="Helical" evidence="1">
    <location>
        <begin position="32"/>
        <end position="49"/>
    </location>
</feature>
<accession>A0A974PJN1</accession>
<keyword evidence="3" id="KW-1185">Reference proteome</keyword>
<protein>
    <submittedName>
        <fullName evidence="2">Uncharacterized protein</fullName>
    </submittedName>
</protein>
<keyword evidence="1" id="KW-0812">Transmembrane</keyword>
<dbReference type="AlphaFoldDB" id="A0A974PJN1"/>
<feature type="transmembrane region" description="Helical" evidence="1">
    <location>
        <begin position="7"/>
        <end position="26"/>
    </location>
</feature>
<reference evidence="2 3" key="1">
    <citation type="submission" date="2020-10" db="EMBL/GenBank/DDBJ databases">
        <title>Degradation of 1,4-Dioxane by Xanthobacter sp. YN2, via a Novel Group-2 Soluble Di-Iron Monooxygenase.</title>
        <authorList>
            <person name="Ma F."/>
            <person name="Wang Y."/>
            <person name="Yang J."/>
            <person name="Guo H."/>
            <person name="Su D."/>
            <person name="Yu L."/>
        </authorList>
    </citation>
    <scope>NUCLEOTIDE SEQUENCE [LARGE SCALE GENOMIC DNA]</scope>
    <source>
        <strain evidence="2 3">YN2</strain>
    </source>
</reference>
<keyword evidence="1" id="KW-1133">Transmembrane helix</keyword>
<dbReference type="Proteomes" id="UP000596427">
    <property type="component" value="Chromosome"/>
</dbReference>
<dbReference type="RefSeq" id="WP_203191724.1">
    <property type="nucleotide sequence ID" value="NZ_CP063362.1"/>
</dbReference>
<dbReference type="EMBL" id="CP063362">
    <property type="protein sequence ID" value="QRG04847.1"/>
    <property type="molecule type" value="Genomic_DNA"/>
</dbReference>
<gene>
    <name evidence="2" type="ORF">EZH22_17005</name>
</gene>
<name>A0A974PJN1_9HYPH</name>
<organism evidence="2 3">
    <name type="scientific">Xanthobacter dioxanivorans</name>
    <dbReference type="NCBI Taxonomy" id="2528964"/>
    <lineage>
        <taxon>Bacteria</taxon>
        <taxon>Pseudomonadati</taxon>
        <taxon>Pseudomonadota</taxon>
        <taxon>Alphaproteobacteria</taxon>
        <taxon>Hyphomicrobiales</taxon>
        <taxon>Xanthobacteraceae</taxon>
        <taxon>Xanthobacter</taxon>
    </lineage>
</organism>